<keyword evidence="2" id="KW-1185">Reference proteome</keyword>
<name>A0A9N9INF9_9GLOM</name>
<evidence type="ECO:0000313" key="2">
    <source>
        <dbReference type="Proteomes" id="UP000789570"/>
    </source>
</evidence>
<comment type="caution">
    <text evidence="1">The sequence shown here is derived from an EMBL/GenBank/DDBJ whole genome shotgun (WGS) entry which is preliminary data.</text>
</comment>
<gene>
    <name evidence="1" type="ORF">FCALED_LOCUS15638</name>
</gene>
<reference evidence="1" key="1">
    <citation type="submission" date="2021-06" db="EMBL/GenBank/DDBJ databases">
        <authorList>
            <person name="Kallberg Y."/>
            <person name="Tangrot J."/>
            <person name="Rosling A."/>
        </authorList>
    </citation>
    <scope>NUCLEOTIDE SEQUENCE</scope>
    <source>
        <strain evidence="1">UK204</strain>
    </source>
</reference>
<proteinExistence type="predicted"/>
<feature type="non-terminal residue" evidence="1">
    <location>
        <position position="68"/>
    </location>
</feature>
<protein>
    <submittedName>
        <fullName evidence="1">11208_t:CDS:1</fullName>
    </submittedName>
</protein>
<feature type="non-terminal residue" evidence="1">
    <location>
        <position position="1"/>
    </location>
</feature>
<accession>A0A9N9INF9</accession>
<dbReference type="EMBL" id="CAJVPQ010015016">
    <property type="protein sequence ID" value="CAG8741309.1"/>
    <property type="molecule type" value="Genomic_DNA"/>
</dbReference>
<dbReference type="AlphaFoldDB" id="A0A9N9INF9"/>
<organism evidence="1 2">
    <name type="scientific">Funneliformis caledonium</name>
    <dbReference type="NCBI Taxonomy" id="1117310"/>
    <lineage>
        <taxon>Eukaryota</taxon>
        <taxon>Fungi</taxon>
        <taxon>Fungi incertae sedis</taxon>
        <taxon>Mucoromycota</taxon>
        <taxon>Glomeromycotina</taxon>
        <taxon>Glomeromycetes</taxon>
        <taxon>Glomerales</taxon>
        <taxon>Glomeraceae</taxon>
        <taxon>Funneliformis</taxon>
    </lineage>
</organism>
<dbReference type="Proteomes" id="UP000789570">
    <property type="component" value="Unassembled WGS sequence"/>
</dbReference>
<sequence>TTFEETISQLRNNDLYSSKSNNSFLFYFQQPNDKSIYQVTISGYFLAPMVFTGKLNMNTGQERDVDND</sequence>
<evidence type="ECO:0000313" key="1">
    <source>
        <dbReference type="EMBL" id="CAG8741309.1"/>
    </source>
</evidence>